<dbReference type="AlphaFoldDB" id="A0A0D1IY37"/>
<protein>
    <submittedName>
        <fullName evidence="3">Uncharacterized protein</fullName>
    </submittedName>
</protein>
<dbReference type="RefSeq" id="WP_043398703.1">
    <property type="nucleotide sequence ID" value="NZ_JXST01000048.1"/>
</dbReference>
<proteinExistence type="predicted"/>
<dbReference type="PATRIC" id="fig|280871.6.peg.5239"/>
<accession>A0A0D1IY37</accession>
<feature type="region of interest" description="Disordered" evidence="1">
    <location>
        <begin position="15"/>
        <end position="56"/>
    </location>
</feature>
<evidence type="ECO:0000313" key="4">
    <source>
        <dbReference type="Proteomes" id="UP000032221"/>
    </source>
</evidence>
<keyword evidence="2" id="KW-0812">Transmembrane</keyword>
<dbReference type="EMBL" id="JXST01000048">
    <property type="protein sequence ID" value="KIU14253.1"/>
    <property type="molecule type" value="Genomic_DNA"/>
</dbReference>
<name>A0A0D1IY37_9MYCO</name>
<keyword evidence="4" id="KW-1185">Reference proteome</keyword>
<gene>
    <name evidence="3" type="ORF">TL10_25265</name>
</gene>
<keyword evidence="2" id="KW-0472">Membrane</keyword>
<dbReference type="Proteomes" id="UP000032221">
    <property type="component" value="Unassembled WGS sequence"/>
</dbReference>
<evidence type="ECO:0000256" key="2">
    <source>
        <dbReference type="SAM" id="Phobius"/>
    </source>
</evidence>
<sequence length="224" mass="22703">MASLAIARDLAPAGQPLKSPAMGSTGADLPPPAPPNGLSYPQSEMPAMGPTATLPRPPELRQIAGSAPLVDTAAGFAQLLAAQIPAEALVAYTTLLALLYRADGSYNTGRWVLYGFSVIACGATILAAYCAKRNYTLHPGAGGVSGGLALRGIRPPYLPIAAAMLSMAVYGLTVPGSPLQFNVSESAFTLLSGSLSVGGAMMMTILTPFLGTGNDAVPVANSES</sequence>
<dbReference type="OrthoDB" id="9939801at2"/>
<reference evidence="3 4" key="1">
    <citation type="submission" date="2015-01" db="EMBL/GenBank/DDBJ databases">
        <title>Genome sequence of Mycobacterium llatzerense and Mycobacterium immunogenum recovered from brain abscess.</title>
        <authorList>
            <person name="Greninger A.L."/>
            <person name="Langelier C."/>
            <person name="Cunningham G."/>
            <person name="Chiu C.Y."/>
            <person name="Miller S."/>
        </authorList>
    </citation>
    <scope>NUCLEOTIDE SEQUENCE [LARGE SCALE GENOMIC DNA]</scope>
    <source>
        <strain evidence="3 4">CLUC14</strain>
    </source>
</reference>
<organism evidence="3 4">
    <name type="scientific">Mycolicibacterium llatzerense</name>
    <dbReference type="NCBI Taxonomy" id="280871"/>
    <lineage>
        <taxon>Bacteria</taxon>
        <taxon>Bacillati</taxon>
        <taxon>Actinomycetota</taxon>
        <taxon>Actinomycetes</taxon>
        <taxon>Mycobacteriales</taxon>
        <taxon>Mycobacteriaceae</taxon>
        <taxon>Mycolicibacterium</taxon>
    </lineage>
</organism>
<evidence type="ECO:0000313" key="3">
    <source>
        <dbReference type="EMBL" id="KIU14253.1"/>
    </source>
</evidence>
<comment type="caution">
    <text evidence="3">The sequence shown here is derived from an EMBL/GenBank/DDBJ whole genome shotgun (WGS) entry which is preliminary data.</text>
</comment>
<feature type="transmembrane region" description="Helical" evidence="2">
    <location>
        <begin position="187"/>
        <end position="210"/>
    </location>
</feature>
<evidence type="ECO:0000256" key="1">
    <source>
        <dbReference type="SAM" id="MobiDB-lite"/>
    </source>
</evidence>
<feature type="transmembrane region" description="Helical" evidence="2">
    <location>
        <begin position="111"/>
        <end position="129"/>
    </location>
</feature>
<feature type="transmembrane region" description="Helical" evidence="2">
    <location>
        <begin position="157"/>
        <end position="175"/>
    </location>
</feature>
<keyword evidence="2" id="KW-1133">Transmembrane helix</keyword>